<dbReference type="PANTHER" id="PTHR22625:SF70">
    <property type="entry name" value="PLEXIN A, ISOFORM A"/>
    <property type="match status" value="1"/>
</dbReference>
<dbReference type="GO" id="GO:0002116">
    <property type="term" value="C:semaphorin receptor complex"/>
    <property type="evidence" value="ECO:0007669"/>
    <property type="project" value="TreeGrafter"/>
</dbReference>
<dbReference type="InterPro" id="IPR036352">
    <property type="entry name" value="Semap_dom_sf"/>
</dbReference>
<comment type="caution">
    <text evidence="3">The sequence shown here is derived from an EMBL/GenBank/DDBJ whole genome shotgun (WGS) entry which is preliminary data.</text>
</comment>
<dbReference type="InterPro" id="IPR031148">
    <property type="entry name" value="Plexin"/>
</dbReference>
<dbReference type="EMBL" id="BLXT01003865">
    <property type="protein sequence ID" value="GFO07417.1"/>
    <property type="molecule type" value="Genomic_DNA"/>
</dbReference>
<gene>
    <name evidence="3" type="ORF">PoB_003392200</name>
</gene>
<dbReference type="InterPro" id="IPR001627">
    <property type="entry name" value="Semap_dom"/>
</dbReference>
<dbReference type="InterPro" id="IPR015943">
    <property type="entry name" value="WD40/YVTN_repeat-like_dom_sf"/>
</dbReference>
<dbReference type="PANTHER" id="PTHR22625">
    <property type="entry name" value="PLEXIN"/>
    <property type="match status" value="1"/>
</dbReference>
<dbReference type="SUPFAM" id="SSF101912">
    <property type="entry name" value="Sema domain"/>
    <property type="match status" value="1"/>
</dbReference>
<dbReference type="SMART" id="SM00630">
    <property type="entry name" value="Sema"/>
    <property type="match status" value="1"/>
</dbReference>
<sequence length="495" mass="55114">MIGGPRAIWVNVSAFGARPGTEVDKVDIGPLIRRRFEICTNLTKEHSWAADKVPEIANTFWMGNEILNENLQLQSTAQTGPQLDHPLCRPRFTNISCKNHQYEWTNNYNKILLIDYVNKCLISCGTLYQGVCEKRSLENVTQVLSNNSYPNCVVNVNKSSYTVAFIGPGPAINSSSNVLYVANTFYDHLFARIPSVGSRKLSDFTLLYDDVVEEFTQSYIRFDHSRLSKFLVHYVYGFSSEGYSYILARQPRSPDDKDYRSVVVSVCQNDKKYWSYIEVPLSCRHGDQEYNLLQAAFMDSAGRNLALSLGVSLQSDVLYSVFSVGEPDSDRPTSKSALCIFPVSSIRRVIADNRRKCFNGEGKYGGGHLANPQQCGKNTEHVIDENYCGEVSANKPQIGTIPIVAEAVVTFPEESTAVVTAVGVDITHEYTVAFVGTANGHLKKISLDSNTTANVYESFPVAPGEAFKSDVSFDEEGEHLYLLTTKKVSFLVCTF</sequence>
<dbReference type="GO" id="GO:0017154">
    <property type="term" value="F:semaphorin receptor activity"/>
    <property type="evidence" value="ECO:0007669"/>
    <property type="project" value="InterPro"/>
</dbReference>
<dbReference type="GO" id="GO:0005886">
    <property type="term" value="C:plasma membrane"/>
    <property type="evidence" value="ECO:0007669"/>
    <property type="project" value="TreeGrafter"/>
</dbReference>
<protein>
    <submittedName>
        <fullName evidence="3">Nicotinamidase-like</fullName>
    </submittedName>
</protein>
<proteinExistence type="predicted"/>
<evidence type="ECO:0000313" key="3">
    <source>
        <dbReference type="EMBL" id="GFO07417.1"/>
    </source>
</evidence>
<reference evidence="3 4" key="1">
    <citation type="journal article" date="2021" name="Elife">
        <title>Chloroplast acquisition without the gene transfer in kleptoplastic sea slugs, Plakobranchus ocellatus.</title>
        <authorList>
            <person name="Maeda T."/>
            <person name="Takahashi S."/>
            <person name="Yoshida T."/>
            <person name="Shimamura S."/>
            <person name="Takaki Y."/>
            <person name="Nagai Y."/>
            <person name="Toyoda A."/>
            <person name="Suzuki Y."/>
            <person name="Arimoto A."/>
            <person name="Ishii H."/>
            <person name="Satoh N."/>
            <person name="Nishiyama T."/>
            <person name="Hasebe M."/>
            <person name="Maruyama T."/>
            <person name="Minagawa J."/>
            <person name="Obokata J."/>
            <person name="Shigenobu S."/>
        </authorList>
    </citation>
    <scope>NUCLEOTIDE SEQUENCE [LARGE SCALE GENOMIC DNA]</scope>
</reference>
<organism evidence="3 4">
    <name type="scientific">Plakobranchus ocellatus</name>
    <dbReference type="NCBI Taxonomy" id="259542"/>
    <lineage>
        <taxon>Eukaryota</taxon>
        <taxon>Metazoa</taxon>
        <taxon>Spiralia</taxon>
        <taxon>Lophotrochozoa</taxon>
        <taxon>Mollusca</taxon>
        <taxon>Gastropoda</taxon>
        <taxon>Heterobranchia</taxon>
        <taxon>Euthyneura</taxon>
        <taxon>Panpulmonata</taxon>
        <taxon>Sacoglossa</taxon>
        <taxon>Placobranchoidea</taxon>
        <taxon>Plakobranchidae</taxon>
        <taxon>Plakobranchus</taxon>
    </lineage>
</organism>
<dbReference type="CDD" id="cd11236">
    <property type="entry name" value="Sema_plexin_like"/>
    <property type="match status" value="1"/>
</dbReference>
<keyword evidence="4" id="KW-1185">Reference proteome</keyword>
<dbReference type="Proteomes" id="UP000735302">
    <property type="component" value="Unassembled WGS sequence"/>
</dbReference>
<dbReference type="AlphaFoldDB" id="A0AAV4AJI3"/>
<dbReference type="Gene3D" id="2.130.10.10">
    <property type="entry name" value="YVTN repeat-like/Quinoprotein amine dehydrogenase"/>
    <property type="match status" value="1"/>
</dbReference>
<evidence type="ECO:0000259" key="2">
    <source>
        <dbReference type="PROSITE" id="PS51004"/>
    </source>
</evidence>
<feature type="domain" description="Sema" evidence="2">
    <location>
        <begin position="1"/>
        <end position="493"/>
    </location>
</feature>
<name>A0AAV4AJI3_9GAST</name>
<accession>A0AAV4AJI3</accession>
<comment type="caution">
    <text evidence="1">Lacks conserved residue(s) required for the propagation of feature annotation.</text>
</comment>
<dbReference type="Pfam" id="PF01403">
    <property type="entry name" value="Sema"/>
    <property type="match status" value="1"/>
</dbReference>
<evidence type="ECO:0000256" key="1">
    <source>
        <dbReference type="PROSITE-ProRule" id="PRU00352"/>
    </source>
</evidence>
<dbReference type="GO" id="GO:0030334">
    <property type="term" value="P:regulation of cell migration"/>
    <property type="evidence" value="ECO:0007669"/>
    <property type="project" value="TreeGrafter"/>
</dbReference>
<dbReference type="PROSITE" id="PS51004">
    <property type="entry name" value="SEMA"/>
    <property type="match status" value="1"/>
</dbReference>
<evidence type="ECO:0000313" key="4">
    <source>
        <dbReference type="Proteomes" id="UP000735302"/>
    </source>
</evidence>